<dbReference type="SMART" id="SM00387">
    <property type="entry name" value="HATPase_c"/>
    <property type="match status" value="1"/>
</dbReference>
<keyword evidence="10" id="KW-1133">Transmembrane helix</keyword>
<evidence type="ECO:0000259" key="11">
    <source>
        <dbReference type="PROSITE" id="PS50109"/>
    </source>
</evidence>
<evidence type="ECO:0000256" key="1">
    <source>
        <dbReference type="ARBA" id="ARBA00000085"/>
    </source>
</evidence>
<dbReference type="RefSeq" id="WP_100276858.1">
    <property type="nucleotide sequence ID" value="NZ_CP018799.1"/>
</dbReference>
<evidence type="ECO:0000256" key="4">
    <source>
        <dbReference type="ARBA" id="ARBA00022679"/>
    </source>
</evidence>
<dbReference type="InterPro" id="IPR011006">
    <property type="entry name" value="CheY-like_superfamily"/>
</dbReference>
<evidence type="ECO:0000259" key="13">
    <source>
        <dbReference type="PROSITE" id="PS50112"/>
    </source>
</evidence>
<reference evidence="15 16" key="1">
    <citation type="submission" date="2016-12" db="EMBL/GenBank/DDBJ databases">
        <title>Isolation and genomic insights into novel planktonic Zetaproteobacteria from stratified waters of the Chesapeake Bay.</title>
        <authorList>
            <person name="McAllister S.M."/>
            <person name="Kato S."/>
            <person name="Chan C.S."/>
            <person name="Chiu B.K."/>
            <person name="Field E.K."/>
        </authorList>
    </citation>
    <scope>NUCLEOTIDE SEQUENCE [LARGE SCALE GENOMIC DNA]</scope>
    <source>
        <strain evidence="15 16">CP-5</strain>
    </source>
</reference>
<feature type="domain" description="PAS" evidence="13">
    <location>
        <begin position="211"/>
        <end position="255"/>
    </location>
</feature>
<dbReference type="InterPro" id="IPR013767">
    <property type="entry name" value="PAS_fold"/>
</dbReference>
<dbReference type="InterPro" id="IPR035965">
    <property type="entry name" value="PAS-like_dom_sf"/>
</dbReference>
<feature type="domain" description="Histidine kinase" evidence="11">
    <location>
        <begin position="595"/>
        <end position="820"/>
    </location>
</feature>
<dbReference type="AlphaFoldDB" id="A0A2K8L1T6"/>
<dbReference type="InterPro" id="IPR003661">
    <property type="entry name" value="HisK_dim/P_dom"/>
</dbReference>
<dbReference type="KEGG" id="maes:Ga0123461_0467"/>
<keyword evidence="16" id="KW-1185">Reference proteome</keyword>
<dbReference type="InterPro" id="IPR013656">
    <property type="entry name" value="PAS_4"/>
</dbReference>
<dbReference type="SUPFAM" id="SSF47384">
    <property type="entry name" value="Homodimeric domain of signal transducing histidine kinase"/>
    <property type="match status" value="1"/>
</dbReference>
<keyword evidence="7" id="KW-0067">ATP-binding</keyword>
<sequence length="963" mass="106982">MKLDRSTADSQEMLLSERVRIAYGSMASSLAGNIINSSILVALLWSVADQAILVGWWLYIFTISVWRGFDGWRFKKRGDGSRGVSYWARRFSIAAYLGAMGWSAAVLLLFQSDSVTYQALLAFVVAGMTAGATVVLSTFWLPGLAYLLLPLVPLAVQFFRLDGEIALGMGVMISLYLVVMVSVARKIHDNTIQNIRLRIESGLHEEELSKSEEKFRLLFESVDDAIFISNAKGQFIDVNPVAHQRLGYTKDEMLNMYASDLNSPKHEATVPVRMEKLKKYGRARFEVGHLHKDGTTMPVEVNCRIVDFQGERVQFSVVRDLTERIQAEQELKQSEERFRDISMSMADWIWEVNSDGVYTFVSGKVKELLGYEPDEVLGKTPLDLMSKDEASRVGRIFQDVAANKQAIVDLENWLLTKDGQSVCMLTSGVPILGGQGELLGYRGVDQDITERRRVEDELRKLSRAVEYAGESIVITAADGVIEYINPAFTRLTGFSAEDAVGKTPAILKSGEQDDAFYRAFWSTISSGKVWQGPLVDRRKDGSVYSAMMTVAPITDDHGEITHYVAMQMDMSEYEELEARFQQAQKMEAIGTLVGGIAHDFNNMLAALLGNVYLAKSSAKDNPAMVERLDRIETVSQRAADMIGQLLTFARKGTVAMRPLSLAPFLKEIFKLARPSIPESIEMKLQISDKDLISTGDVTQLQQVLLNLITNASHALEGVNDPEIVVGLKRFEPDSRFYQIHEEIKADQMALLYVRDNGCGIEDNDLDKVFEPFFTTKEAGKGSGLGLSMVHGAIKTHHGAVEIFSEPDAGTSVHLYLPLEGDGESLPEKAGKLEAEKGGGEGILLIDDEVLVREVNAEVLENLGYRVFVAENGVHAQAVYLRHAAEIGLALVDMVMPKMGGLEFVSWLRDKSATLPVIMMTGYDRDHALAAQEMPEHSVLLNKPIEVPELSSMVRVMIERERDK</sequence>
<dbReference type="SMART" id="SM00388">
    <property type="entry name" value="HisKA"/>
    <property type="match status" value="1"/>
</dbReference>
<keyword evidence="5" id="KW-0547">Nucleotide-binding</keyword>
<organism evidence="15 16">
    <name type="scientific">Mariprofundus aestuarium</name>
    <dbReference type="NCBI Taxonomy" id="1921086"/>
    <lineage>
        <taxon>Bacteria</taxon>
        <taxon>Pseudomonadati</taxon>
        <taxon>Pseudomonadota</taxon>
        <taxon>Candidatius Mariprofundia</taxon>
        <taxon>Mariprofundales</taxon>
        <taxon>Mariprofundaceae</taxon>
        <taxon>Mariprofundus</taxon>
    </lineage>
</organism>
<dbReference type="SUPFAM" id="SSF55785">
    <property type="entry name" value="PYP-like sensor domain (PAS domain)"/>
    <property type="match status" value="3"/>
</dbReference>
<dbReference type="PROSITE" id="PS50110">
    <property type="entry name" value="RESPONSE_REGULATORY"/>
    <property type="match status" value="1"/>
</dbReference>
<dbReference type="PROSITE" id="PS50112">
    <property type="entry name" value="PAS"/>
    <property type="match status" value="3"/>
</dbReference>
<evidence type="ECO:0000256" key="5">
    <source>
        <dbReference type="ARBA" id="ARBA00022741"/>
    </source>
</evidence>
<evidence type="ECO:0000313" key="16">
    <source>
        <dbReference type="Proteomes" id="UP000231701"/>
    </source>
</evidence>
<dbReference type="GO" id="GO:0005524">
    <property type="term" value="F:ATP binding"/>
    <property type="evidence" value="ECO:0007669"/>
    <property type="project" value="UniProtKB-KW"/>
</dbReference>
<feature type="domain" description="PAC" evidence="14">
    <location>
        <begin position="528"/>
        <end position="582"/>
    </location>
</feature>
<feature type="transmembrane region" description="Helical" evidence="10">
    <location>
        <begin position="51"/>
        <end position="69"/>
    </location>
</feature>
<dbReference type="InterPro" id="IPR036890">
    <property type="entry name" value="HATPase_C_sf"/>
</dbReference>
<dbReference type="PROSITE" id="PS50109">
    <property type="entry name" value="HIS_KIN"/>
    <property type="match status" value="1"/>
</dbReference>
<evidence type="ECO:0000313" key="15">
    <source>
        <dbReference type="EMBL" id="ATX78904.1"/>
    </source>
</evidence>
<dbReference type="PRINTS" id="PR00344">
    <property type="entry name" value="BCTRLSENSOR"/>
</dbReference>
<evidence type="ECO:0000256" key="10">
    <source>
        <dbReference type="SAM" id="Phobius"/>
    </source>
</evidence>
<keyword evidence="6 15" id="KW-0418">Kinase</keyword>
<dbReference type="NCBIfam" id="TIGR00229">
    <property type="entry name" value="sensory_box"/>
    <property type="match status" value="3"/>
</dbReference>
<evidence type="ECO:0000256" key="2">
    <source>
        <dbReference type="ARBA" id="ARBA00012438"/>
    </source>
</evidence>
<dbReference type="Gene3D" id="3.40.50.2300">
    <property type="match status" value="1"/>
</dbReference>
<comment type="catalytic activity">
    <reaction evidence="1">
        <text>ATP + protein L-histidine = ADP + protein N-phospho-L-histidine.</text>
        <dbReference type="EC" id="2.7.13.3"/>
    </reaction>
</comment>
<feature type="domain" description="PAS" evidence="13">
    <location>
        <begin position="457"/>
        <end position="503"/>
    </location>
</feature>
<dbReference type="SMART" id="SM00086">
    <property type="entry name" value="PAC"/>
    <property type="match status" value="3"/>
</dbReference>
<evidence type="ECO:0000256" key="9">
    <source>
        <dbReference type="PROSITE-ProRule" id="PRU00169"/>
    </source>
</evidence>
<dbReference type="CDD" id="cd00130">
    <property type="entry name" value="PAS"/>
    <property type="match status" value="3"/>
</dbReference>
<feature type="transmembrane region" description="Helical" evidence="10">
    <location>
        <begin position="165"/>
        <end position="184"/>
    </location>
</feature>
<feature type="domain" description="PAC" evidence="14">
    <location>
        <begin position="408"/>
        <end position="460"/>
    </location>
</feature>
<dbReference type="InterPro" id="IPR003594">
    <property type="entry name" value="HATPase_dom"/>
</dbReference>
<accession>A0A2K8L1T6</accession>
<dbReference type="SMART" id="SM00448">
    <property type="entry name" value="REC"/>
    <property type="match status" value="1"/>
</dbReference>
<evidence type="ECO:0000259" key="12">
    <source>
        <dbReference type="PROSITE" id="PS50110"/>
    </source>
</evidence>
<evidence type="ECO:0000256" key="6">
    <source>
        <dbReference type="ARBA" id="ARBA00022777"/>
    </source>
</evidence>
<keyword evidence="10" id="KW-0812">Transmembrane</keyword>
<evidence type="ECO:0000259" key="14">
    <source>
        <dbReference type="PROSITE" id="PS50113"/>
    </source>
</evidence>
<feature type="domain" description="Response regulatory" evidence="12">
    <location>
        <begin position="841"/>
        <end position="957"/>
    </location>
</feature>
<keyword evidence="10" id="KW-0472">Membrane</keyword>
<evidence type="ECO:0000256" key="8">
    <source>
        <dbReference type="ARBA" id="ARBA00023012"/>
    </source>
</evidence>
<protein>
    <recommendedName>
        <fullName evidence="2">histidine kinase</fullName>
        <ecNumber evidence="2">2.7.13.3</ecNumber>
    </recommendedName>
</protein>
<keyword evidence="8" id="KW-0902">Two-component regulatory system</keyword>
<proteinExistence type="predicted"/>
<dbReference type="InterPro" id="IPR000700">
    <property type="entry name" value="PAS-assoc_C"/>
</dbReference>
<dbReference type="Gene3D" id="1.10.287.130">
    <property type="match status" value="1"/>
</dbReference>
<dbReference type="OrthoDB" id="5287183at2"/>
<dbReference type="Pfam" id="PF02518">
    <property type="entry name" value="HATPase_c"/>
    <property type="match status" value="1"/>
</dbReference>
<dbReference type="PANTHER" id="PTHR43065">
    <property type="entry name" value="SENSOR HISTIDINE KINASE"/>
    <property type="match status" value="1"/>
</dbReference>
<dbReference type="InterPro" id="IPR000014">
    <property type="entry name" value="PAS"/>
</dbReference>
<feature type="domain" description="PAC" evidence="14">
    <location>
        <begin position="283"/>
        <end position="333"/>
    </location>
</feature>
<dbReference type="SUPFAM" id="SSF52172">
    <property type="entry name" value="CheY-like"/>
    <property type="match status" value="1"/>
</dbReference>
<dbReference type="GO" id="GO:0006355">
    <property type="term" value="P:regulation of DNA-templated transcription"/>
    <property type="evidence" value="ECO:0007669"/>
    <property type="project" value="InterPro"/>
</dbReference>
<dbReference type="InterPro" id="IPR001610">
    <property type="entry name" value="PAC"/>
</dbReference>
<dbReference type="EMBL" id="CP018799">
    <property type="protein sequence ID" value="ATX78904.1"/>
    <property type="molecule type" value="Genomic_DNA"/>
</dbReference>
<dbReference type="Pfam" id="PF00989">
    <property type="entry name" value="PAS"/>
    <property type="match status" value="1"/>
</dbReference>
<dbReference type="Gene3D" id="3.30.450.20">
    <property type="entry name" value="PAS domain"/>
    <property type="match status" value="3"/>
</dbReference>
<dbReference type="Proteomes" id="UP000231701">
    <property type="component" value="Chromosome"/>
</dbReference>
<dbReference type="SUPFAM" id="SSF55874">
    <property type="entry name" value="ATPase domain of HSP90 chaperone/DNA topoisomerase II/histidine kinase"/>
    <property type="match status" value="1"/>
</dbReference>
<dbReference type="Pfam" id="PF08448">
    <property type="entry name" value="PAS_4"/>
    <property type="match status" value="1"/>
</dbReference>
<feature type="transmembrane region" description="Helical" evidence="10">
    <location>
        <begin position="90"/>
        <end position="110"/>
    </location>
</feature>
<dbReference type="Pfam" id="PF13426">
    <property type="entry name" value="PAS_9"/>
    <property type="match status" value="1"/>
</dbReference>
<dbReference type="InterPro" id="IPR001789">
    <property type="entry name" value="Sig_transdc_resp-reg_receiver"/>
</dbReference>
<dbReference type="Gene3D" id="3.30.565.10">
    <property type="entry name" value="Histidine kinase-like ATPase, C-terminal domain"/>
    <property type="match status" value="1"/>
</dbReference>
<dbReference type="CDD" id="cd00082">
    <property type="entry name" value="HisKA"/>
    <property type="match status" value="1"/>
</dbReference>
<dbReference type="EC" id="2.7.13.3" evidence="2"/>
<dbReference type="SMART" id="SM00091">
    <property type="entry name" value="PAS"/>
    <property type="match status" value="3"/>
</dbReference>
<evidence type="ECO:0000256" key="7">
    <source>
        <dbReference type="ARBA" id="ARBA00022840"/>
    </source>
</evidence>
<dbReference type="PROSITE" id="PS50113">
    <property type="entry name" value="PAC"/>
    <property type="match status" value="3"/>
</dbReference>
<dbReference type="CDD" id="cd00156">
    <property type="entry name" value="REC"/>
    <property type="match status" value="1"/>
</dbReference>
<dbReference type="InterPro" id="IPR036097">
    <property type="entry name" value="HisK_dim/P_sf"/>
</dbReference>
<dbReference type="Pfam" id="PF00072">
    <property type="entry name" value="Response_reg"/>
    <property type="match status" value="1"/>
</dbReference>
<dbReference type="InterPro" id="IPR004358">
    <property type="entry name" value="Sig_transdc_His_kin-like_C"/>
</dbReference>
<feature type="modified residue" description="4-aspartylphosphate" evidence="9">
    <location>
        <position position="892"/>
    </location>
</feature>
<keyword evidence="4" id="KW-0808">Transferase</keyword>
<keyword evidence="3 9" id="KW-0597">Phosphoprotein</keyword>
<evidence type="ECO:0000256" key="3">
    <source>
        <dbReference type="ARBA" id="ARBA00022553"/>
    </source>
</evidence>
<name>A0A2K8L1T6_MARES</name>
<feature type="transmembrane region" description="Helical" evidence="10">
    <location>
        <begin position="21"/>
        <end position="45"/>
    </location>
</feature>
<dbReference type="InterPro" id="IPR005467">
    <property type="entry name" value="His_kinase_dom"/>
</dbReference>
<gene>
    <name evidence="15" type="ORF">Ga0123461_0467</name>
</gene>
<feature type="domain" description="PAS" evidence="13">
    <location>
        <begin position="334"/>
        <end position="404"/>
    </location>
</feature>
<dbReference type="PANTHER" id="PTHR43065:SF42">
    <property type="entry name" value="TWO-COMPONENT SENSOR PPRA"/>
    <property type="match status" value="1"/>
</dbReference>
<dbReference type="GO" id="GO:0000155">
    <property type="term" value="F:phosphorelay sensor kinase activity"/>
    <property type="evidence" value="ECO:0007669"/>
    <property type="project" value="InterPro"/>
</dbReference>